<accession>B1IB45</accession>
<gene>
    <name evidence="1" type="ordered locus">SPH_0982</name>
</gene>
<name>B1IB45_STRPI</name>
<dbReference type="HOGENOM" id="CLU_215993_0_0_9"/>
<dbReference type="KEGG" id="spv:SPH_0982"/>
<sequence length="49" mass="6027">MDRLVQSFSLPEMPVKYGIIEEWQTRIQVQQDGDRLKQNWKEKKRFNEC</sequence>
<evidence type="ECO:0000313" key="2">
    <source>
        <dbReference type="Proteomes" id="UP000002163"/>
    </source>
</evidence>
<proteinExistence type="predicted"/>
<reference evidence="2" key="1">
    <citation type="journal article" date="2010" name="Genome Biol.">
        <title>Structure and dynamics of the pan-genome of Streptococcus pneumoniae and closely related species.</title>
        <authorList>
            <person name="Donati C."/>
            <person name="Hiller N.L."/>
            <person name="Tettelin H."/>
            <person name="Muzzi A."/>
            <person name="Croucher N.J."/>
            <person name="Angiuoli S.V."/>
            <person name="Oggioni M."/>
            <person name="Dunning Hotopp J.C."/>
            <person name="Hu F.Z."/>
            <person name="Riley D.R."/>
            <person name="Covacci A."/>
            <person name="Mitchell T.J."/>
            <person name="Bentley S.D."/>
            <person name="Kilian M."/>
            <person name="Ehrlich G.D."/>
            <person name="Rappuoli R."/>
            <person name="Moxon E.R."/>
            <person name="Masignani V."/>
        </authorList>
    </citation>
    <scope>NUCLEOTIDE SEQUENCE [LARGE SCALE GENOMIC DNA]</scope>
    <source>
        <strain evidence="2">Hungary19A-6</strain>
    </source>
</reference>
<organism evidence="1 2">
    <name type="scientific">Streptococcus pneumoniae (strain Hungary19A-6)</name>
    <dbReference type="NCBI Taxonomy" id="487214"/>
    <lineage>
        <taxon>Bacteria</taxon>
        <taxon>Bacillati</taxon>
        <taxon>Bacillota</taxon>
        <taxon>Bacilli</taxon>
        <taxon>Lactobacillales</taxon>
        <taxon>Streptococcaceae</taxon>
        <taxon>Streptococcus</taxon>
    </lineage>
</organism>
<dbReference type="Proteomes" id="UP000002163">
    <property type="component" value="Chromosome"/>
</dbReference>
<dbReference type="EMBL" id="CP000936">
    <property type="protein sequence ID" value="ACA37270.1"/>
    <property type="molecule type" value="Genomic_DNA"/>
</dbReference>
<protein>
    <submittedName>
        <fullName evidence="1">Uncharacterized protein</fullName>
    </submittedName>
</protein>
<dbReference type="AlphaFoldDB" id="B1IB45"/>
<evidence type="ECO:0000313" key="1">
    <source>
        <dbReference type="EMBL" id="ACA37270.1"/>
    </source>
</evidence>